<gene>
    <name evidence="2" type="ORF">D5018_17045</name>
</gene>
<name>A0A3L8PSU2_9GAMM</name>
<dbReference type="PANTHER" id="PTHR40086">
    <property type="entry name" value="PHOSPHOTRANSFERASE YTMP-RELATED"/>
    <property type="match status" value="1"/>
</dbReference>
<dbReference type="Proteomes" id="UP000281474">
    <property type="component" value="Unassembled WGS sequence"/>
</dbReference>
<dbReference type="InterPro" id="IPR052077">
    <property type="entry name" value="CcrZ_PhaseVar_Mediator"/>
</dbReference>
<dbReference type="Gene3D" id="3.30.200.20">
    <property type="entry name" value="Phosphorylase Kinase, domain 1"/>
    <property type="match status" value="1"/>
</dbReference>
<dbReference type="OrthoDB" id="179763at2"/>
<dbReference type="InterPro" id="IPR011009">
    <property type="entry name" value="Kinase-like_dom_sf"/>
</dbReference>
<dbReference type="PANTHER" id="PTHR40086:SF1">
    <property type="entry name" value="CELL CYCLE REGULATOR CCRZ"/>
    <property type="match status" value="1"/>
</dbReference>
<protein>
    <recommendedName>
        <fullName evidence="1">Aminoglycoside phosphotransferase domain-containing protein</fullName>
    </recommendedName>
</protein>
<feature type="domain" description="Aminoglycoside phosphotransferase" evidence="1">
    <location>
        <begin position="30"/>
        <end position="244"/>
    </location>
</feature>
<sequence length="305" mass="35521">MGSFPAEVMSALEYCERDTKRSIIQHITSVSTLTAGKSNRNFLISTSMQDYVLRVNSAESSFICDRRNEIECWQIAEQRGLAPKLFWVSEDHNFYLSEYVHQPTDKRYRLKDIQKLLKDLSTLPLPTKIISCEQQWQIYQQQVESIAAQLPQVNDSYLRNENKQWHKLKTKLDALQPNIKNWVHSLECLNVKPQFCHRDLNPDNILIKDGQLICIDFEYACQSHSLYELASLIANHNLNESDENSLISAYLDSHPELSLLNRKEFDAALQLFGVFCDYWLALMTGHRLIENYPSSNTKLKFHNFL</sequence>
<dbReference type="RefSeq" id="WP_121840195.1">
    <property type="nucleotide sequence ID" value="NZ_ML014818.1"/>
</dbReference>
<accession>A0A3L8PSU2</accession>
<dbReference type="SUPFAM" id="SSF56112">
    <property type="entry name" value="Protein kinase-like (PK-like)"/>
    <property type="match status" value="1"/>
</dbReference>
<keyword evidence="3" id="KW-1185">Reference proteome</keyword>
<dbReference type="AlphaFoldDB" id="A0A3L8PSU2"/>
<organism evidence="2 3">
    <name type="scientific">Parashewanella curva</name>
    <dbReference type="NCBI Taxonomy" id="2338552"/>
    <lineage>
        <taxon>Bacteria</taxon>
        <taxon>Pseudomonadati</taxon>
        <taxon>Pseudomonadota</taxon>
        <taxon>Gammaproteobacteria</taxon>
        <taxon>Alteromonadales</taxon>
        <taxon>Shewanellaceae</taxon>
        <taxon>Parashewanella</taxon>
    </lineage>
</organism>
<evidence type="ECO:0000313" key="3">
    <source>
        <dbReference type="Proteomes" id="UP000281474"/>
    </source>
</evidence>
<dbReference type="Pfam" id="PF01636">
    <property type="entry name" value="APH"/>
    <property type="match status" value="1"/>
</dbReference>
<evidence type="ECO:0000313" key="2">
    <source>
        <dbReference type="EMBL" id="RLV58490.1"/>
    </source>
</evidence>
<dbReference type="Gene3D" id="3.90.1200.10">
    <property type="match status" value="1"/>
</dbReference>
<dbReference type="EMBL" id="QZEI01000069">
    <property type="protein sequence ID" value="RLV58490.1"/>
    <property type="molecule type" value="Genomic_DNA"/>
</dbReference>
<dbReference type="InterPro" id="IPR002575">
    <property type="entry name" value="Aminoglycoside_PTrfase"/>
</dbReference>
<comment type="caution">
    <text evidence="2">The sequence shown here is derived from an EMBL/GenBank/DDBJ whole genome shotgun (WGS) entry which is preliminary data.</text>
</comment>
<reference evidence="2 3" key="1">
    <citation type="submission" date="2018-09" db="EMBL/GenBank/DDBJ databases">
        <title>Phylogeny of the Shewanellaceae, and recommendation for two new genera, Pseudoshewanella and Parashewanella.</title>
        <authorList>
            <person name="Wang G."/>
        </authorList>
    </citation>
    <scope>NUCLEOTIDE SEQUENCE [LARGE SCALE GENOMIC DNA]</scope>
    <source>
        <strain evidence="2 3">C51</strain>
    </source>
</reference>
<proteinExistence type="predicted"/>
<evidence type="ECO:0000259" key="1">
    <source>
        <dbReference type="Pfam" id="PF01636"/>
    </source>
</evidence>